<keyword evidence="3 8" id="KW-0479">Metal-binding</keyword>
<comment type="function">
    <text evidence="6">Catalyzes the reversible hydration of carbon dioxide to form bicarbonate.</text>
</comment>
<keyword evidence="4 8" id="KW-0862">Zinc</keyword>
<dbReference type="FunFam" id="3.40.1050.10:FF:000006">
    <property type="entry name" value="Carbonic anhydrase"/>
    <property type="match status" value="1"/>
</dbReference>
<dbReference type="GO" id="GO:0015976">
    <property type="term" value="P:carbon utilization"/>
    <property type="evidence" value="ECO:0007669"/>
    <property type="project" value="InterPro"/>
</dbReference>
<keyword evidence="11" id="KW-1185">Reference proteome</keyword>
<feature type="binding site" evidence="8">
    <location>
        <position position="151"/>
    </location>
    <ligand>
        <name>Zn(2+)</name>
        <dbReference type="ChEBI" id="CHEBI:29105"/>
    </ligand>
</feature>
<dbReference type="OrthoDB" id="9797527at2"/>
<dbReference type="AlphaFoldDB" id="A0A2G4EZX4"/>
<dbReference type="InterPro" id="IPR015892">
    <property type="entry name" value="Carbonic_anhydrase_CS"/>
</dbReference>
<evidence type="ECO:0000256" key="1">
    <source>
        <dbReference type="ARBA" id="ARBA00006217"/>
    </source>
</evidence>
<evidence type="ECO:0000256" key="9">
    <source>
        <dbReference type="SAM" id="SignalP"/>
    </source>
</evidence>
<proteinExistence type="inferred from homology"/>
<accession>A0A2G4EZX4</accession>
<dbReference type="PANTHER" id="PTHR11002">
    <property type="entry name" value="CARBONIC ANHYDRASE"/>
    <property type="match status" value="1"/>
</dbReference>
<dbReference type="Gene3D" id="3.40.1050.10">
    <property type="entry name" value="Carbonic anhydrase"/>
    <property type="match status" value="1"/>
</dbReference>
<feature type="chain" id="PRO_5013814559" description="carbonic anhydrase" evidence="9">
    <location>
        <begin position="32"/>
        <end position="238"/>
    </location>
</feature>
<dbReference type="SMART" id="SM00947">
    <property type="entry name" value="Pro_CA"/>
    <property type="match status" value="1"/>
</dbReference>
<feature type="signal peptide" evidence="9">
    <location>
        <begin position="1"/>
        <end position="31"/>
    </location>
</feature>
<evidence type="ECO:0000256" key="2">
    <source>
        <dbReference type="ARBA" id="ARBA00012925"/>
    </source>
</evidence>
<evidence type="ECO:0000256" key="8">
    <source>
        <dbReference type="PIRSR" id="PIRSR601765-1"/>
    </source>
</evidence>
<dbReference type="PROSITE" id="PS51318">
    <property type="entry name" value="TAT"/>
    <property type="match status" value="1"/>
</dbReference>
<feature type="binding site" evidence="8">
    <location>
        <position position="148"/>
    </location>
    <ligand>
        <name>Zn(2+)</name>
        <dbReference type="ChEBI" id="CHEBI:29105"/>
    </ligand>
</feature>
<evidence type="ECO:0000313" key="10">
    <source>
        <dbReference type="EMBL" id="PHX55045.1"/>
    </source>
</evidence>
<evidence type="ECO:0000256" key="7">
    <source>
        <dbReference type="ARBA" id="ARBA00048348"/>
    </source>
</evidence>
<reference evidence="10" key="1">
    <citation type="submission" date="2017-10" db="EMBL/GenBank/DDBJ databases">
        <title>Draft genome sequence of the planktic cyanobacteria Tychonema bourrellyi isolated from alpine lentic freshwater.</title>
        <authorList>
            <person name="Tett A."/>
            <person name="Armanini F."/>
            <person name="Asnicar F."/>
            <person name="Boscaini A."/>
            <person name="Pasolli E."/>
            <person name="Zolfo M."/>
            <person name="Donati C."/>
            <person name="Salmaso N."/>
            <person name="Segata N."/>
        </authorList>
    </citation>
    <scope>NUCLEOTIDE SEQUENCE</scope>
    <source>
        <strain evidence="10">FEM_GT703</strain>
    </source>
</reference>
<dbReference type="InterPro" id="IPR006311">
    <property type="entry name" value="TAT_signal"/>
</dbReference>
<evidence type="ECO:0000256" key="3">
    <source>
        <dbReference type="ARBA" id="ARBA00022723"/>
    </source>
</evidence>
<sequence>MTDPKKTGKMSRRSALLMAGAGTLVATIAPALLKVEAANANTQTTSNITPDAALKKLMDGNRRYIDQKRTFPDQGPSRVLEVAKGQHPFATILGCSDSRVPPEILFDQGLGDLFNIRVAGNILNDAVVGSMEYATAELGVPLVVVLGHERCGAVKAALEGKPLPGKIGSLAAAIKPAVDATKGQPGDALDNAVRAHVKMSVNQLKKSSPIIAEAVKAGKLKIVGGRYDLDTATVEIIA</sequence>
<dbReference type="PANTHER" id="PTHR11002:SF79">
    <property type="entry name" value="CARBONIC ANHYDRASE 2"/>
    <property type="match status" value="1"/>
</dbReference>
<comment type="catalytic activity">
    <reaction evidence="7">
        <text>hydrogencarbonate + H(+) = CO2 + H2O</text>
        <dbReference type="Rhea" id="RHEA:10748"/>
        <dbReference type="ChEBI" id="CHEBI:15377"/>
        <dbReference type="ChEBI" id="CHEBI:15378"/>
        <dbReference type="ChEBI" id="CHEBI:16526"/>
        <dbReference type="ChEBI" id="CHEBI:17544"/>
        <dbReference type="EC" id="4.2.1.1"/>
    </reaction>
</comment>
<feature type="binding site" evidence="8">
    <location>
        <position position="95"/>
    </location>
    <ligand>
        <name>Zn(2+)</name>
        <dbReference type="ChEBI" id="CHEBI:29105"/>
    </ligand>
</feature>
<dbReference type="RefSeq" id="WP_096831557.1">
    <property type="nucleotide sequence ID" value="NZ_NXIB02000067.1"/>
</dbReference>
<dbReference type="Proteomes" id="UP000226442">
    <property type="component" value="Unassembled WGS sequence"/>
</dbReference>
<name>A0A2G4EZX4_9CYAN</name>
<dbReference type="GO" id="GO:0004089">
    <property type="term" value="F:carbonate dehydratase activity"/>
    <property type="evidence" value="ECO:0007669"/>
    <property type="project" value="UniProtKB-EC"/>
</dbReference>
<gene>
    <name evidence="10" type="ORF">CP500_012825</name>
</gene>
<evidence type="ECO:0000313" key="11">
    <source>
        <dbReference type="Proteomes" id="UP000226442"/>
    </source>
</evidence>
<evidence type="ECO:0000256" key="6">
    <source>
        <dbReference type="ARBA" id="ARBA00024993"/>
    </source>
</evidence>
<dbReference type="CDD" id="cd03378">
    <property type="entry name" value="beta_CA_cladeC"/>
    <property type="match status" value="1"/>
</dbReference>
<comment type="cofactor">
    <cofactor evidence="8">
        <name>Zn(2+)</name>
        <dbReference type="ChEBI" id="CHEBI:29105"/>
    </cofactor>
    <text evidence="8">Binds 1 zinc ion per subunit.</text>
</comment>
<dbReference type="EC" id="4.2.1.1" evidence="2"/>
<dbReference type="SUPFAM" id="SSF53056">
    <property type="entry name" value="beta-carbonic anhydrase, cab"/>
    <property type="match status" value="1"/>
</dbReference>
<dbReference type="GO" id="GO:0008270">
    <property type="term" value="F:zinc ion binding"/>
    <property type="evidence" value="ECO:0007669"/>
    <property type="project" value="InterPro"/>
</dbReference>
<comment type="caution">
    <text evidence="10">The sequence shown here is derived from an EMBL/GenBank/DDBJ whole genome shotgun (WGS) entry which is preliminary data.</text>
</comment>
<evidence type="ECO:0000256" key="4">
    <source>
        <dbReference type="ARBA" id="ARBA00022833"/>
    </source>
</evidence>
<feature type="binding site" evidence="8">
    <location>
        <position position="97"/>
    </location>
    <ligand>
        <name>Zn(2+)</name>
        <dbReference type="ChEBI" id="CHEBI:29105"/>
    </ligand>
</feature>
<dbReference type="Pfam" id="PF00484">
    <property type="entry name" value="Pro_CA"/>
    <property type="match status" value="1"/>
</dbReference>
<evidence type="ECO:0000256" key="5">
    <source>
        <dbReference type="ARBA" id="ARBA00023239"/>
    </source>
</evidence>
<organism evidence="10 11">
    <name type="scientific">Tychonema bourrellyi FEM_GT703</name>
    <dbReference type="NCBI Taxonomy" id="2040638"/>
    <lineage>
        <taxon>Bacteria</taxon>
        <taxon>Bacillati</taxon>
        <taxon>Cyanobacteriota</taxon>
        <taxon>Cyanophyceae</taxon>
        <taxon>Oscillatoriophycideae</taxon>
        <taxon>Oscillatoriales</taxon>
        <taxon>Microcoleaceae</taxon>
        <taxon>Tychonema</taxon>
    </lineage>
</organism>
<dbReference type="PROSITE" id="PS00704">
    <property type="entry name" value="PROK_CO2_ANHYDRASE_1"/>
    <property type="match status" value="1"/>
</dbReference>
<comment type="similarity">
    <text evidence="1">Belongs to the beta-class carbonic anhydrase family.</text>
</comment>
<dbReference type="EMBL" id="NXIB02000067">
    <property type="protein sequence ID" value="PHX55045.1"/>
    <property type="molecule type" value="Genomic_DNA"/>
</dbReference>
<dbReference type="InterPro" id="IPR036874">
    <property type="entry name" value="Carbonic_anhydrase_sf"/>
</dbReference>
<keyword evidence="9" id="KW-0732">Signal</keyword>
<keyword evidence="5" id="KW-0456">Lyase</keyword>
<protein>
    <recommendedName>
        <fullName evidence="2">carbonic anhydrase</fullName>
        <ecNumber evidence="2">4.2.1.1</ecNumber>
    </recommendedName>
</protein>
<dbReference type="InterPro" id="IPR001765">
    <property type="entry name" value="Carbonic_anhydrase"/>
</dbReference>